<evidence type="ECO:0000313" key="7">
    <source>
        <dbReference type="Proteomes" id="UP000091956"/>
    </source>
</evidence>
<feature type="compositionally biased region" description="Low complexity" evidence="3">
    <location>
        <begin position="83"/>
        <end position="116"/>
    </location>
</feature>
<evidence type="ECO:0000256" key="1">
    <source>
        <dbReference type="ARBA" id="ARBA00022669"/>
    </source>
</evidence>
<feature type="domain" description="LysM" evidence="5">
    <location>
        <begin position="210"/>
        <end position="256"/>
    </location>
</feature>
<keyword evidence="7" id="KW-1185">Reference proteome</keyword>
<keyword evidence="2" id="KW-0843">Virulence</keyword>
<evidence type="ECO:0000259" key="5">
    <source>
        <dbReference type="PROSITE" id="PS51782"/>
    </source>
</evidence>
<feature type="domain" description="LysM" evidence="5">
    <location>
        <begin position="131"/>
        <end position="177"/>
    </location>
</feature>
<evidence type="ECO:0000313" key="6">
    <source>
        <dbReference type="EMBL" id="OBT98213.1"/>
    </source>
</evidence>
<accession>A0A1B8GQV1</accession>
<organism evidence="6 7">
    <name type="scientific">Pseudogymnoascus verrucosus</name>
    <dbReference type="NCBI Taxonomy" id="342668"/>
    <lineage>
        <taxon>Eukaryota</taxon>
        <taxon>Fungi</taxon>
        <taxon>Dikarya</taxon>
        <taxon>Ascomycota</taxon>
        <taxon>Pezizomycotina</taxon>
        <taxon>Leotiomycetes</taxon>
        <taxon>Thelebolales</taxon>
        <taxon>Thelebolaceae</taxon>
        <taxon>Pseudogymnoascus</taxon>
    </lineage>
</organism>
<dbReference type="CDD" id="cd00118">
    <property type="entry name" value="LysM"/>
    <property type="match status" value="4"/>
</dbReference>
<dbReference type="OrthoDB" id="5985073at2759"/>
<dbReference type="SMART" id="SM00257">
    <property type="entry name" value="LysM"/>
    <property type="match status" value="3"/>
</dbReference>
<feature type="domain" description="LysM" evidence="5">
    <location>
        <begin position="289"/>
        <end position="335"/>
    </location>
</feature>
<dbReference type="PROSITE" id="PS51782">
    <property type="entry name" value="LYSM"/>
    <property type="match status" value="4"/>
</dbReference>
<keyword evidence="4" id="KW-0732">Signal</keyword>
<dbReference type="PANTHER" id="PTHR34997:SF18">
    <property type="entry name" value="LYSM DOMAIN-CONTAINING PROTEIN"/>
    <property type="match status" value="1"/>
</dbReference>
<dbReference type="InterPro" id="IPR018392">
    <property type="entry name" value="LysM"/>
</dbReference>
<dbReference type="SUPFAM" id="SSF54106">
    <property type="entry name" value="LysM domain"/>
    <property type="match status" value="3"/>
</dbReference>
<evidence type="ECO:0000256" key="2">
    <source>
        <dbReference type="ARBA" id="ARBA00023026"/>
    </source>
</evidence>
<feature type="chain" id="PRO_5008608880" description="LysM domain-containing protein" evidence="4">
    <location>
        <begin position="19"/>
        <end position="337"/>
    </location>
</feature>
<dbReference type="Gene3D" id="3.10.350.10">
    <property type="entry name" value="LysM domain"/>
    <property type="match status" value="4"/>
</dbReference>
<dbReference type="PANTHER" id="PTHR34997">
    <property type="entry name" value="AM15"/>
    <property type="match status" value="1"/>
</dbReference>
<reference evidence="7" key="2">
    <citation type="journal article" date="2018" name="Nat. Commun.">
        <title>Extreme sensitivity to ultraviolet light in the fungal pathogen causing white-nose syndrome of bats.</title>
        <authorList>
            <person name="Palmer J.M."/>
            <person name="Drees K.P."/>
            <person name="Foster J.T."/>
            <person name="Lindner D.L."/>
        </authorList>
    </citation>
    <scope>NUCLEOTIDE SEQUENCE [LARGE SCALE GENOMIC DNA]</scope>
    <source>
        <strain evidence="7">UAMH 10579</strain>
    </source>
</reference>
<dbReference type="STRING" id="342668.A0A1B8GQV1"/>
<protein>
    <recommendedName>
        <fullName evidence="5">LysM domain-containing protein</fullName>
    </recommendedName>
</protein>
<keyword evidence="1" id="KW-0147">Chitin-binding</keyword>
<dbReference type="InterPro" id="IPR052210">
    <property type="entry name" value="LysM1-like"/>
</dbReference>
<dbReference type="EMBL" id="KV460218">
    <property type="protein sequence ID" value="OBT98213.1"/>
    <property type="molecule type" value="Genomic_DNA"/>
</dbReference>
<evidence type="ECO:0000256" key="3">
    <source>
        <dbReference type="SAM" id="MobiDB-lite"/>
    </source>
</evidence>
<feature type="domain" description="LysM" evidence="5">
    <location>
        <begin position="31"/>
        <end position="75"/>
    </location>
</feature>
<dbReference type="RefSeq" id="XP_018131946.1">
    <property type="nucleotide sequence ID" value="XM_018273337.2"/>
</dbReference>
<name>A0A1B8GQV1_9PEZI</name>
<feature type="region of interest" description="Disordered" evidence="3">
    <location>
        <begin position="83"/>
        <end position="119"/>
    </location>
</feature>
<gene>
    <name evidence="6" type="ORF">VE01_03855</name>
</gene>
<proteinExistence type="predicted"/>
<dbReference type="GeneID" id="28837241"/>
<evidence type="ECO:0000256" key="4">
    <source>
        <dbReference type="SAM" id="SignalP"/>
    </source>
</evidence>
<dbReference type="InterPro" id="IPR036779">
    <property type="entry name" value="LysM_dom_sf"/>
</dbReference>
<feature type="signal peptide" evidence="4">
    <location>
        <begin position="1"/>
        <end position="18"/>
    </location>
</feature>
<sequence>MQFNYLIAAGLLPELLAAAAVPMRRDVSCSFSVGANAGDTCETFSGSWGISVDQFQKLNPDAQCPTLDGSKSYCVIGTVTSPTGSAPTSTAKATSTTAAPTSTTQAPTTTTTVAPSGPSPTMPGIVAECDQFYKIASGDQCDTIEVKFGISDSDFKKWNSETNAACSNLWLDYYVCVHVPGATTTSPGTPTPTDSGPTPQMPGIVAECDKFYKIASGDQCDSIESKFGISDSDFKKWNSETNAGCTNLWLDYYVCVHIPGATTTAPGTPTPTNSGPTPQMPGVVANCKTFHKVASGEGCDKIGTQYNISLAQLRSWNTQVDATCTNLWADYYICVGV</sequence>
<dbReference type="AlphaFoldDB" id="A0A1B8GQV1"/>
<dbReference type="Pfam" id="PF01476">
    <property type="entry name" value="LysM"/>
    <property type="match status" value="4"/>
</dbReference>
<dbReference type="Proteomes" id="UP000091956">
    <property type="component" value="Unassembled WGS sequence"/>
</dbReference>
<reference evidence="6 7" key="1">
    <citation type="submission" date="2016-03" db="EMBL/GenBank/DDBJ databases">
        <title>Comparative genomics of Pseudogymnoascus destructans, the fungus causing white-nose syndrome of bats.</title>
        <authorList>
            <person name="Palmer J.M."/>
            <person name="Drees K.P."/>
            <person name="Foster J.T."/>
            <person name="Lindner D.L."/>
        </authorList>
    </citation>
    <scope>NUCLEOTIDE SEQUENCE [LARGE SCALE GENOMIC DNA]</scope>
    <source>
        <strain evidence="6 7">UAMH 10579</strain>
    </source>
</reference>
<dbReference type="GO" id="GO:0008061">
    <property type="term" value="F:chitin binding"/>
    <property type="evidence" value="ECO:0007669"/>
    <property type="project" value="UniProtKB-KW"/>
</dbReference>